<keyword evidence="2 5" id="KW-0560">Oxidoreductase</keyword>
<keyword evidence="8" id="KW-1185">Reference proteome</keyword>
<keyword evidence="3" id="KW-0520">NAD</keyword>
<dbReference type="RefSeq" id="WP_264433931.1">
    <property type="nucleotide sequence ID" value="NZ_CP081495.1"/>
</dbReference>
<dbReference type="Gene3D" id="3.40.309.10">
    <property type="entry name" value="Aldehyde Dehydrogenase, Chain A, domain 2"/>
    <property type="match status" value="1"/>
</dbReference>
<dbReference type="InterPro" id="IPR016163">
    <property type="entry name" value="Ald_DH_C"/>
</dbReference>
<evidence type="ECO:0000256" key="2">
    <source>
        <dbReference type="ARBA" id="ARBA00023002"/>
    </source>
</evidence>
<dbReference type="InterPro" id="IPR015590">
    <property type="entry name" value="Aldehyde_DH_dom"/>
</dbReference>
<comment type="similarity">
    <text evidence="1 5">Belongs to the aldehyde dehydrogenase family.</text>
</comment>
<gene>
    <name evidence="7" type="ORF">K5I29_00465</name>
</gene>
<dbReference type="PANTHER" id="PTHR42986">
    <property type="entry name" value="BENZALDEHYDE DEHYDROGENASE YFMT"/>
    <property type="match status" value="1"/>
</dbReference>
<dbReference type="InterPro" id="IPR029510">
    <property type="entry name" value="Ald_DH_CS_GLU"/>
</dbReference>
<dbReference type="Gene3D" id="3.40.605.10">
    <property type="entry name" value="Aldehyde Dehydrogenase, Chain A, domain 1"/>
    <property type="match status" value="1"/>
</dbReference>
<evidence type="ECO:0000313" key="7">
    <source>
        <dbReference type="EMBL" id="UYW01459.1"/>
    </source>
</evidence>
<evidence type="ECO:0000256" key="4">
    <source>
        <dbReference type="PROSITE-ProRule" id="PRU10007"/>
    </source>
</evidence>
<dbReference type="Pfam" id="PF00171">
    <property type="entry name" value="Aldedh"/>
    <property type="match status" value="1"/>
</dbReference>
<name>A0ABY6LYQ5_9FLAO</name>
<evidence type="ECO:0000256" key="1">
    <source>
        <dbReference type="ARBA" id="ARBA00009986"/>
    </source>
</evidence>
<protein>
    <submittedName>
        <fullName evidence="7">Aldehyde dehydrogenase family protein</fullName>
    </submittedName>
</protein>
<accession>A0ABY6LYQ5</accession>
<evidence type="ECO:0000256" key="3">
    <source>
        <dbReference type="ARBA" id="ARBA00023027"/>
    </source>
</evidence>
<feature type="active site" evidence="4">
    <location>
        <position position="253"/>
    </location>
</feature>
<dbReference type="Proteomes" id="UP001163328">
    <property type="component" value="Chromosome"/>
</dbReference>
<dbReference type="InterPro" id="IPR016162">
    <property type="entry name" value="Ald_DH_N"/>
</dbReference>
<dbReference type="PANTHER" id="PTHR42986:SF1">
    <property type="entry name" value="BENZALDEHYDE DEHYDROGENASE YFMT"/>
    <property type="match status" value="1"/>
</dbReference>
<reference evidence="7" key="1">
    <citation type="submission" date="2021-08" db="EMBL/GenBank/DDBJ databases">
        <title>Flavobacterium sp. strain CC-SYL302.</title>
        <authorList>
            <person name="Lin S.-Y."/>
            <person name="Lee T.-H."/>
            <person name="Young C.-C."/>
        </authorList>
    </citation>
    <scope>NUCLEOTIDE SEQUENCE</scope>
    <source>
        <strain evidence="7">CC-SYL302</strain>
    </source>
</reference>
<sequence>MNKLEKLNKLFINGVWRDGKSDFVLDVINPFNNEVIYKFKGANQADLDEAYESAKKAQKAWAARLPNERSAIVNKVADLIELHKDEISDIMARECGSTFIKQQVEMAITANICREAATFPTRLHGYIYDSFTPGKESRAYRKPLGVIGVISPFNFPFNLSMRSVATAIAIGNAVVLKPAEDTPIIGGMLIAKLFEEAGLPAGVLNVVTGNIAEIGDAFTSHPIPNMISFTGSTPVGIRIGKIAAEGLKKTALELGGNNVFVVLKDADIDQAVSAAIFGKFMHQGQICMSVNRFLIQKEVAEEFTTKFVKKVSELKYGNPTDKEVLVGPVIHDRAADRIMKLVDDAVKEGAKIAVGGTREGRLIAPTVLVDVSANSIFNHTEIFGPVAPIIVFDTEEQMLEIANGTDFGLSGAIHTRDLNKGVQLARKIETGMIHVNDQTVNDEPNAPFGGVKHSGLGTFNGNFILEEFSTVQWVTVQQEPRDYTPFN</sequence>
<evidence type="ECO:0000256" key="5">
    <source>
        <dbReference type="RuleBase" id="RU003345"/>
    </source>
</evidence>
<evidence type="ECO:0000259" key="6">
    <source>
        <dbReference type="Pfam" id="PF00171"/>
    </source>
</evidence>
<dbReference type="EMBL" id="CP081495">
    <property type="protein sequence ID" value="UYW01459.1"/>
    <property type="molecule type" value="Genomic_DNA"/>
</dbReference>
<proteinExistence type="inferred from homology"/>
<feature type="domain" description="Aldehyde dehydrogenase" evidence="6">
    <location>
        <begin position="16"/>
        <end position="474"/>
    </location>
</feature>
<dbReference type="SUPFAM" id="SSF53720">
    <property type="entry name" value="ALDH-like"/>
    <property type="match status" value="1"/>
</dbReference>
<dbReference type="InterPro" id="IPR016161">
    <property type="entry name" value="Ald_DH/histidinol_DH"/>
</dbReference>
<evidence type="ECO:0000313" key="8">
    <source>
        <dbReference type="Proteomes" id="UP001163328"/>
    </source>
</evidence>
<organism evidence="7 8">
    <name type="scientific">Flavobacterium agricola</name>
    <dbReference type="NCBI Taxonomy" id="2870839"/>
    <lineage>
        <taxon>Bacteria</taxon>
        <taxon>Pseudomonadati</taxon>
        <taxon>Bacteroidota</taxon>
        <taxon>Flavobacteriia</taxon>
        <taxon>Flavobacteriales</taxon>
        <taxon>Flavobacteriaceae</taxon>
        <taxon>Flavobacterium</taxon>
    </lineage>
</organism>
<dbReference type="PROSITE" id="PS00687">
    <property type="entry name" value="ALDEHYDE_DEHYDR_GLU"/>
    <property type="match status" value="1"/>
</dbReference>